<feature type="signal peptide" evidence="1">
    <location>
        <begin position="1"/>
        <end position="19"/>
    </location>
</feature>
<dbReference type="InterPro" id="IPR013783">
    <property type="entry name" value="Ig-like_fold"/>
</dbReference>
<dbReference type="Pfam" id="PF07705">
    <property type="entry name" value="CARDB"/>
    <property type="match status" value="2"/>
</dbReference>
<feature type="domain" description="CARDB" evidence="2">
    <location>
        <begin position="509"/>
        <end position="582"/>
    </location>
</feature>
<keyword evidence="4" id="KW-1185">Reference proteome</keyword>
<evidence type="ECO:0000259" key="2">
    <source>
        <dbReference type="Pfam" id="PF07705"/>
    </source>
</evidence>
<dbReference type="Gene3D" id="2.60.120.260">
    <property type="entry name" value="Galactose-binding domain-like"/>
    <property type="match status" value="1"/>
</dbReference>
<dbReference type="RefSeq" id="WP_091517032.1">
    <property type="nucleotide sequence ID" value="NZ_FOLE01000026.1"/>
</dbReference>
<dbReference type="EMBL" id="FOLE01000026">
    <property type="protein sequence ID" value="SFD03095.1"/>
    <property type="molecule type" value="Genomic_DNA"/>
</dbReference>
<reference evidence="3 4" key="1">
    <citation type="submission" date="2016-10" db="EMBL/GenBank/DDBJ databases">
        <authorList>
            <person name="de Groot N.N."/>
        </authorList>
    </citation>
    <scope>NUCLEOTIDE SEQUENCE [LARGE SCALE GENOMIC DNA]</scope>
    <source>
        <strain evidence="3 4">DSM 6793</strain>
    </source>
</reference>
<proteinExistence type="predicted"/>
<dbReference type="STRING" id="927664.SAMN05421780_1261"/>
<evidence type="ECO:0000313" key="3">
    <source>
        <dbReference type="EMBL" id="SFD03095.1"/>
    </source>
</evidence>
<name>A0A1I1P046_9BACT</name>
<feature type="domain" description="CARDB" evidence="2">
    <location>
        <begin position="793"/>
        <end position="866"/>
    </location>
</feature>
<evidence type="ECO:0000256" key="1">
    <source>
        <dbReference type="SAM" id="SignalP"/>
    </source>
</evidence>
<keyword evidence="1" id="KW-0732">Signal</keyword>
<protein>
    <submittedName>
        <fullName evidence="3">CARDB protein</fullName>
    </submittedName>
</protein>
<organism evidence="3 4">
    <name type="scientific">Flexibacter flexilis DSM 6793</name>
    <dbReference type="NCBI Taxonomy" id="927664"/>
    <lineage>
        <taxon>Bacteria</taxon>
        <taxon>Pseudomonadati</taxon>
        <taxon>Bacteroidota</taxon>
        <taxon>Cytophagia</taxon>
        <taxon>Cytophagales</taxon>
        <taxon>Flexibacteraceae</taxon>
        <taxon>Flexibacter</taxon>
    </lineage>
</organism>
<dbReference type="OrthoDB" id="9792152at2"/>
<evidence type="ECO:0000313" key="4">
    <source>
        <dbReference type="Proteomes" id="UP000199514"/>
    </source>
</evidence>
<accession>A0A1I1P046</accession>
<gene>
    <name evidence="3" type="ORF">SAMN05421780_1261</name>
</gene>
<dbReference type="InterPro" id="IPR011635">
    <property type="entry name" value="CARDB"/>
</dbReference>
<dbReference type="Proteomes" id="UP000199514">
    <property type="component" value="Unassembled WGS sequence"/>
</dbReference>
<feature type="non-terminal residue" evidence="3">
    <location>
        <position position="1360"/>
    </location>
</feature>
<sequence length="1360" mass="141593">MKKLFTFFWVLLLVQFSIAQQVTVPTDNVNGSSYRQPFGGYYGYERSHMLYTSSEIGTSGNITAISFYVNSVSSPSDSPAEVYLKLSSNTSISASTVADVEAGATLVWSGTIPVASFVADSWVTVTLTTPFAYNTGSNLEVLVKNNAGGAGNEGTLAKRFRHSTTTGTLFQSWNTDNSAPAGTGTVSGSRPNIRLDMTPLAATTVGVSSVVSPASSCNLTASMPITIKIRNNGTGALNNVTIPVFYSINGGAAVAGSFTGTLASGATANYTFPTNANLGTLGTYTFKFWTAMPGDESAADDILQNYSVTKTAPATITPVTFTGYTGGNLSTVFTGWSEGNGQAKPAGTTSSWTNDNAIFGDDVARINLYSTNKKEWIYSPSFVAGNSSAINYKVALRQYSATGQVSLMDSDDSLNVRVSSDCGATWQTVYSITAANAPTALEKTEFSLPLSAYAGQEIRVGFFATEGVSSGTNDYWLILDDIELITLAPNNTGITQIVSPNGSCGLSASTPVTVKIRNFGTTAQTNIPVQYTVNGGTAVTATYTGSLAAGATTEFTFPTTANLSTVGSYTIAAKTLLAGDVDPSNDGSSSTVVKVGAANFTSVSFTGYTGGNLSTVFTGWSEGNGQAKPAGTTSSWTNDNTIFGDDVARINLYSTGKKEWIVSPLFAPNSASAVNYKVALRQYSATGQVSSMDSDDSLNVRVSSDCGATWQTVYSITAANAPTALEKTEFSMPLSAYAGQEIRVGFFATEGVSSGTNDYWLILDDIELITLAPNNTGITQIVSPNGSCGLSASTPVTVKIRNFGTTAQTNIPVQYTVNGGTAVTATYTGSLAAGATTEFTFPTTANLSTVGSYTIAAKTLLAGDVDPSNDGSSSTVVKVGAANFTSVSFTGYTGDNLSTVFTGWSEGNGQAKPAGTTSSWTNDNTIFGDDVARINLYSTGKKEWIVSPLFAPTSSSGVSFKMALRKYSATGQVSSMDSDDSLNVRVSSDCGATWQTVYSITAANAPTALEKTEFSMPIASYAGQEIRVGFFATEGVSSSTSDYWLILDDIQLTELVDANVGVSAIKHPVGKCGLSAATPVTVTLHNNGTASQTNFPVSYNVNGGAAITETFTGTLASGASVNYTFNTTADLSTVGTYALAAWTSLLGDNITDNDSMSATVIKEAPVSLIPVNFTGFTGDNLGTVFAGWSEGRGQTAPTGTISSWTSNTSSYPNDAVASLYMSSFSASKKEWLISPLYIPSATDGLSFKVALRQSTSNTSAVATMDTDDSLNVRVTTDCGATWQTIYSVTAANAPTVLEKSEFIASLTAFAGQEIRIGLFGTEGTSIASGYYILVDDIQIEALVPNNVGITSILAPSGACG</sequence>
<dbReference type="Gene3D" id="2.60.40.10">
    <property type="entry name" value="Immunoglobulins"/>
    <property type="match status" value="4"/>
</dbReference>
<feature type="chain" id="PRO_5011663977" evidence="1">
    <location>
        <begin position="20"/>
        <end position="1360"/>
    </location>
</feature>